<dbReference type="SUPFAM" id="SSF48264">
    <property type="entry name" value="Cytochrome P450"/>
    <property type="match status" value="1"/>
</dbReference>
<dbReference type="PANTHER" id="PTHR46300">
    <property type="entry name" value="P450, PUTATIVE (EUROFUNG)-RELATED-RELATED"/>
    <property type="match status" value="1"/>
</dbReference>
<evidence type="ECO:0000256" key="2">
    <source>
        <dbReference type="ARBA" id="ARBA00022723"/>
    </source>
</evidence>
<dbReference type="GO" id="GO:0016705">
    <property type="term" value="F:oxidoreductase activity, acting on paired donors, with incorporation or reduction of molecular oxygen"/>
    <property type="evidence" value="ECO:0007669"/>
    <property type="project" value="InterPro"/>
</dbReference>
<protein>
    <submittedName>
        <fullName evidence="5">Cytochrome p450</fullName>
    </submittedName>
</protein>
<dbReference type="GeneID" id="59322491"/>
<name>A0A8H5PE86_GIBSU</name>
<proteinExistence type="inferred from homology"/>
<evidence type="ECO:0000313" key="5">
    <source>
        <dbReference type="EMBL" id="KAF5594892.1"/>
    </source>
</evidence>
<dbReference type="OrthoDB" id="1103324at2759"/>
<gene>
    <name evidence="5" type="ORF">FSUBG_9278</name>
</gene>
<keyword evidence="6" id="KW-1185">Reference proteome</keyword>
<organism evidence="5 6">
    <name type="scientific">Gibberella subglutinans</name>
    <name type="common">Fusarium subglutinans</name>
    <dbReference type="NCBI Taxonomy" id="42677"/>
    <lineage>
        <taxon>Eukaryota</taxon>
        <taxon>Fungi</taxon>
        <taxon>Dikarya</taxon>
        <taxon>Ascomycota</taxon>
        <taxon>Pezizomycotina</taxon>
        <taxon>Sordariomycetes</taxon>
        <taxon>Hypocreomycetidae</taxon>
        <taxon>Hypocreales</taxon>
        <taxon>Nectriaceae</taxon>
        <taxon>Fusarium</taxon>
        <taxon>Fusarium fujikuroi species complex</taxon>
    </lineage>
</organism>
<dbReference type="GO" id="GO:0004497">
    <property type="term" value="F:monooxygenase activity"/>
    <property type="evidence" value="ECO:0007669"/>
    <property type="project" value="InterPro"/>
</dbReference>
<comment type="similarity">
    <text evidence="1">Belongs to the cytochrome P450 family.</text>
</comment>
<dbReference type="InterPro" id="IPR036396">
    <property type="entry name" value="Cyt_P450_sf"/>
</dbReference>
<dbReference type="EMBL" id="JAAOAV010000140">
    <property type="protein sequence ID" value="KAF5594892.1"/>
    <property type="molecule type" value="Genomic_DNA"/>
</dbReference>
<evidence type="ECO:0000313" key="6">
    <source>
        <dbReference type="Proteomes" id="UP000547976"/>
    </source>
</evidence>
<dbReference type="InterPro" id="IPR001128">
    <property type="entry name" value="Cyt_P450"/>
</dbReference>
<evidence type="ECO:0000256" key="3">
    <source>
        <dbReference type="ARBA" id="ARBA00023002"/>
    </source>
</evidence>
<dbReference type="InterPro" id="IPR050364">
    <property type="entry name" value="Cytochrome_P450_fung"/>
</dbReference>
<evidence type="ECO:0000256" key="4">
    <source>
        <dbReference type="ARBA" id="ARBA00023004"/>
    </source>
</evidence>
<dbReference type="Pfam" id="PF00067">
    <property type="entry name" value="p450"/>
    <property type="match status" value="1"/>
</dbReference>
<keyword evidence="4" id="KW-0408">Iron</keyword>
<dbReference type="GO" id="GO:0020037">
    <property type="term" value="F:heme binding"/>
    <property type="evidence" value="ECO:0007669"/>
    <property type="project" value="InterPro"/>
</dbReference>
<dbReference type="Gene3D" id="1.10.630.10">
    <property type="entry name" value="Cytochrome P450"/>
    <property type="match status" value="1"/>
</dbReference>
<keyword evidence="3" id="KW-0560">Oxidoreductase</keyword>
<dbReference type="AlphaFoldDB" id="A0A8H5PE86"/>
<evidence type="ECO:0000256" key="1">
    <source>
        <dbReference type="ARBA" id="ARBA00010617"/>
    </source>
</evidence>
<accession>A0A8H5PE86</accession>
<sequence>MLAAADSHQPVQDYESKKLLVSLLETPASYEKWFERYASGVVFRIGFGKWIETCDEPAVKRIIQVVHNLERVASPGAYLVDSMPVLNSLPEVVAPFKKEGRRLHEEELSLFRELQSDVRRGLQKGSGAQSFTRTFLENKDSYQLSDDEGAYVIGTLFEAGSGTTAATMMSYCLAMCHFTEWQRKIQGELDEQVHARLRGSAEPSDGACCYQGGAAGAPCHSRWVSSPADQGRRVRRVYLQEGDDITS</sequence>
<reference evidence="5 6" key="1">
    <citation type="submission" date="2020-05" db="EMBL/GenBank/DDBJ databases">
        <title>Identification and distribution of gene clusters putatively required for synthesis of sphingolipid metabolism inhibitors in phylogenetically diverse species of the filamentous fungus Fusarium.</title>
        <authorList>
            <person name="Kim H.-S."/>
            <person name="Busman M."/>
            <person name="Brown D.W."/>
            <person name="Divon H."/>
            <person name="Uhlig S."/>
            <person name="Proctor R.H."/>
        </authorList>
    </citation>
    <scope>NUCLEOTIDE SEQUENCE [LARGE SCALE GENOMIC DNA]</scope>
    <source>
        <strain evidence="5 6">NRRL 66333</strain>
    </source>
</reference>
<dbReference type="GO" id="GO:0005506">
    <property type="term" value="F:iron ion binding"/>
    <property type="evidence" value="ECO:0007669"/>
    <property type="project" value="InterPro"/>
</dbReference>
<dbReference type="RefSeq" id="XP_036535227.1">
    <property type="nucleotide sequence ID" value="XM_036687773.1"/>
</dbReference>
<dbReference type="Proteomes" id="UP000547976">
    <property type="component" value="Unassembled WGS sequence"/>
</dbReference>
<keyword evidence="2" id="KW-0479">Metal-binding</keyword>
<comment type="caution">
    <text evidence="5">The sequence shown here is derived from an EMBL/GenBank/DDBJ whole genome shotgun (WGS) entry which is preliminary data.</text>
</comment>